<feature type="chain" id="PRO_5012463215" evidence="1">
    <location>
        <begin position="25"/>
        <end position="92"/>
    </location>
</feature>
<dbReference type="Proteomes" id="UP000192639">
    <property type="component" value="Unassembled WGS sequence"/>
</dbReference>
<organism evidence="2 3">
    <name type="scientific">Enterospora canceri</name>
    <dbReference type="NCBI Taxonomy" id="1081671"/>
    <lineage>
        <taxon>Eukaryota</taxon>
        <taxon>Fungi</taxon>
        <taxon>Fungi incertae sedis</taxon>
        <taxon>Microsporidia</taxon>
        <taxon>Enterocytozoonidae</taxon>
        <taxon>Enterospora</taxon>
    </lineage>
</organism>
<name>A0A1Y1SAN2_9MICR</name>
<dbReference type="VEuPathDB" id="MicrosporidiaDB:ECANGB1_2625"/>
<evidence type="ECO:0000256" key="1">
    <source>
        <dbReference type="SAM" id="SignalP"/>
    </source>
</evidence>
<dbReference type="EMBL" id="LWDP01000003">
    <property type="protein sequence ID" value="ORD95101.1"/>
    <property type="molecule type" value="Genomic_DNA"/>
</dbReference>
<accession>A0A1Y1SAN2</accession>
<feature type="signal peptide" evidence="1">
    <location>
        <begin position="1"/>
        <end position="24"/>
    </location>
</feature>
<keyword evidence="1" id="KW-0732">Signal</keyword>
<gene>
    <name evidence="2" type="ORF">ECANGB1_2625</name>
</gene>
<reference evidence="2 3" key="1">
    <citation type="journal article" date="2017" name="Environ. Microbiol.">
        <title>Decay of the glycolytic pathway and adaptation to intranuclear parasitism within Enterocytozoonidae microsporidia.</title>
        <authorList>
            <person name="Wiredu Boakye D."/>
            <person name="Jaroenlak P."/>
            <person name="Prachumwat A."/>
            <person name="Williams T.A."/>
            <person name="Bateman K.S."/>
            <person name="Itsathitphaisarn O."/>
            <person name="Sritunyalucksana K."/>
            <person name="Paszkiewicz K.H."/>
            <person name="Moore K.A."/>
            <person name="Stentiford G.D."/>
            <person name="Williams B.A."/>
        </authorList>
    </citation>
    <scope>NUCLEOTIDE SEQUENCE [LARGE SCALE GENOMIC DNA]</scope>
    <source>
        <strain evidence="2 3">GB1</strain>
    </source>
</reference>
<dbReference type="AlphaFoldDB" id="A0A1Y1SAN2"/>
<keyword evidence="3" id="KW-1185">Reference proteome</keyword>
<comment type="caution">
    <text evidence="2">The sequence shown here is derived from an EMBL/GenBank/DDBJ whole genome shotgun (WGS) entry which is preliminary data.</text>
</comment>
<proteinExistence type="predicted"/>
<protein>
    <submittedName>
        <fullName evidence="2">Uncharacterized protein</fullName>
    </submittedName>
</protein>
<evidence type="ECO:0000313" key="2">
    <source>
        <dbReference type="EMBL" id="ORD95101.1"/>
    </source>
</evidence>
<sequence length="92" mass="10921">MQRLQCLFTLTLLLIFLQIKWLNGESFFLSHFLVGEDWLAMEFNNGLLCRSSICKVNTCETNWNSIVFSWEIDAVNFAIFFKEFLEHFCRVV</sequence>
<evidence type="ECO:0000313" key="3">
    <source>
        <dbReference type="Proteomes" id="UP000192639"/>
    </source>
</evidence>